<dbReference type="GO" id="GO:0008380">
    <property type="term" value="P:RNA splicing"/>
    <property type="evidence" value="ECO:0007669"/>
    <property type="project" value="UniProtKB-KW"/>
</dbReference>
<evidence type="ECO:0000256" key="1">
    <source>
        <dbReference type="ARBA" id="ARBA00004123"/>
    </source>
</evidence>
<feature type="compositionally biased region" description="Polar residues" evidence="9">
    <location>
        <begin position="36"/>
        <end position="49"/>
    </location>
</feature>
<keyword evidence="8" id="KW-0539">Nucleus</keyword>
<dbReference type="SUPFAM" id="SSF82708">
    <property type="entry name" value="R3H domain"/>
    <property type="match status" value="1"/>
</dbReference>
<dbReference type="RefSeq" id="XP_047840802.1">
    <property type="nucleotide sequence ID" value="XM_047984827.1"/>
</dbReference>
<comment type="similarity">
    <text evidence="3">Belongs to the SQS1 family.</text>
</comment>
<feature type="region of interest" description="Disordered" evidence="9">
    <location>
        <begin position="73"/>
        <end position="92"/>
    </location>
</feature>
<feature type="compositionally biased region" description="Polar residues" evidence="9">
    <location>
        <begin position="223"/>
        <end position="234"/>
    </location>
</feature>
<feature type="region of interest" description="Disordered" evidence="9">
    <location>
        <begin position="1"/>
        <end position="53"/>
    </location>
</feature>
<evidence type="ECO:0000256" key="7">
    <source>
        <dbReference type="ARBA" id="ARBA00023187"/>
    </source>
</evidence>
<keyword evidence="13" id="KW-1185">Reference proteome</keyword>
<feature type="region of interest" description="Disordered" evidence="9">
    <location>
        <begin position="593"/>
        <end position="615"/>
    </location>
</feature>
<dbReference type="InterPro" id="IPR001374">
    <property type="entry name" value="R3H_dom"/>
</dbReference>
<dbReference type="InterPro" id="IPR051189">
    <property type="entry name" value="Splicing_assoc_domain"/>
</dbReference>
<dbReference type="SMART" id="SM00443">
    <property type="entry name" value="G_patch"/>
    <property type="match status" value="1"/>
</dbReference>
<evidence type="ECO:0000256" key="2">
    <source>
        <dbReference type="ARBA" id="ARBA00004496"/>
    </source>
</evidence>
<evidence type="ECO:0000256" key="4">
    <source>
        <dbReference type="ARBA" id="ARBA00018964"/>
    </source>
</evidence>
<keyword evidence="5" id="KW-0963">Cytoplasm</keyword>
<dbReference type="GO" id="GO:0006397">
    <property type="term" value="P:mRNA processing"/>
    <property type="evidence" value="ECO:0007669"/>
    <property type="project" value="UniProtKB-KW"/>
</dbReference>
<feature type="domain" description="G-patch" evidence="10">
    <location>
        <begin position="629"/>
        <end position="672"/>
    </location>
</feature>
<dbReference type="GO" id="GO:0005634">
    <property type="term" value="C:nucleus"/>
    <property type="evidence" value="ECO:0007669"/>
    <property type="project" value="UniProtKB-SubCell"/>
</dbReference>
<evidence type="ECO:0000256" key="6">
    <source>
        <dbReference type="ARBA" id="ARBA00022664"/>
    </source>
</evidence>
<dbReference type="GeneID" id="72065631"/>
<evidence type="ECO:0000256" key="5">
    <source>
        <dbReference type="ARBA" id="ARBA00022490"/>
    </source>
</evidence>
<evidence type="ECO:0000256" key="9">
    <source>
        <dbReference type="SAM" id="MobiDB-lite"/>
    </source>
</evidence>
<feature type="region of interest" description="Disordered" evidence="9">
    <location>
        <begin position="208"/>
        <end position="238"/>
    </location>
</feature>
<feature type="compositionally biased region" description="Basic residues" evidence="9">
    <location>
        <begin position="435"/>
        <end position="444"/>
    </location>
</feature>
<dbReference type="OrthoDB" id="21470at2759"/>
<dbReference type="AlphaFoldDB" id="A0A9Q8QDQ5"/>
<sequence>MPRNFRGSSNTPRARQGGLSQGGLRGRGRRADATLSRVTTPAPAQSSGSGLDHMRIVGKPAYATATFTLAEEARQTSQHDHSTWSSNSRLRSQPVLFRSAGMTEPLKADDPDPQDSDPASSDVHPRSEQPDLPVDVGVEEATMMGPDELERAIKGCDNEADATVDALFFYDLDGERLAAESSKLAIPIPERHRSPSSSSGDEVILFRGRAGTRPRQTALPPSLSRTSMEQQSSAADVHTPEADVALMQDDKHHIQIPLTHRKRRNTKSGRRGDRRPGHGSEEDALLADYIANMRESGEIDEALHDHGHNNRDLGGTNSDTSDHSEQNKAQRRSNRRSVVTSNAKVVQEESTSDGFRHDLAGSAESGIEHSDAEVDDVTLAKLIAGQSISSDSDIDDAVGSPSGGDSSSSSPDESATVAQARASEFDCMDWERPSLRPRRSKKSRAPVAFDVSDSDLEQQLQVAWKNDRLRKKQRKQQREELRALGMLGQNPQPGDLRLKYPIGMTIQDVGAEFRVFLRGTDESQTFPPMDLHARKIIHELANQFKINSKSTGKADQRRTTLYRTVRTLSYNESKFDQALSRIHRRYLPRLDIKGKRKPGNLPATRGNGHAATSYRDGEVVGAAAPELSTSNRGRAMLEKMGWSSGTALGATHNKGILQPVTQTMKRTKAGLG</sequence>
<dbReference type="Proteomes" id="UP000829364">
    <property type="component" value="Chromosome 3"/>
</dbReference>
<feature type="compositionally biased region" description="Basic residues" evidence="9">
    <location>
        <begin position="259"/>
        <end position="269"/>
    </location>
</feature>
<evidence type="ECO:0000256" key="3">
    <source>
        <dbReference type="ARBA" id="ARBA00010306"/>
    </source>
</evidence>
<feature type="region of interest" description="Disordered" evidence="9">
    <location>
        <begin position="428"/>
        <end position="447"/>
    </location>
</feature>
<comment type="subcellular location">
    <subcellularLocation>
        <location evidence="2">Cytoplasm</location>
    </subcellularLocation>
    <subcellularLocation>
        <location evidence="1">Nucleus</location>
    </subcellularLocation>
</comment>
<feature type="compositionally biased region" description="Basic and acidic residues" evidence="9">
    <location>
        <begin position="270"/>
        <end position="281"/>
    </location>
</feature>
<dbReference type="EMBL" id="CP086356">
    <property type="protein sequence ID" value="UNI17321.1"/>
    <property type="molecule type" value="Genomic_DNA"/>
</dbReference>
<feature type="compositionally biased region" description="Low complexity" evidence="9">
    <location>
        <begin position="399"/>
        <end position="412"/>
    </location>
</feature>
<evidence type="ECO:0000313" key="13">
    <source>
        <dbReference type="Proteomes" id="UP000829364"/>
    </source>
</evidence>
<dbReference type="GO" id="GO:0003676">
    <property type="term" value="F:nucleic acid binding"/>
    <property type="evidence" value="ECO:0007669"/>
    <property type="project" value="UniProtKB-UniRule"/>
</dbReference>
<dbReference type="Pfam" id="PF01424">
    <property type="entry name" value="R3H"/>
    <property type="match status" value="1"/>
</dbReference>
<dbReference type="PANTHER" id="PTHR14195">
    <property type="entry name" value="G PATCH DOMAIN CONTAINING PROTEIN 2"/>
    <property type="match status" value="1"/>
</dbReference>
<keyword evidence="6" id="KW-0507">mRNA processing</keyword>
<feature type="compositionally biased region" description="Basic and acidic residues" evidence="9">
    <location>
        <begin position="73"/>
        <end position="82"/>
    </location>
</feature>
<dbReference type="InterPro" id="IPR036867">
    <property type="entry name" value="R3H_dom_sf"/>
</dbReference>
<organism evidence="12 13">
    <name type="scientific">Purpureocillium takamizusanense</name>
    <dbReference type="NCBI Taxonomy" id="2060973"/>
    <lineage>
        <taxon>Eukaryota</taxon>
        <taxon>Fungi</taxon>
        <taxon>Dikarya</taxon>
        <taxon>Ascomycota</taxon>
        <taxon>Pezizomycotina</taxon>
        <taxon>Sordariomycetes</taxon>
        <taxon>Hypocreomycetidae</taxon>
        <taxon>Hypocreales</taxon>
        <taxon>Ophiocordycipitaceae</taxon>
        <taxon>Purpureocillium</taxon>
    </lineage>
</organism>
<reference evidence="12" key="1">
    <citation type="submission" date="2021-11" db="EMBL/GenBank/DDBJ databases">
        <title>Purpureocillium_takamizusanense_genome.</title>
        <authorList>
            <person name="Nguyen N.-H."/>
        </authorList>
    </citation>
    <scope>NUCLEOTIDE SEQUENCE</scope>
    <source>
        <strain evidence="12">PT3</strain>
    </source>
</reference>
<evidence type="ECO:0000259" key="11">
    <source>
        <dbReference type="PROSITE" id="PS51061"/>
    </source>
</evidence>
<name>A0A9Q8QDQ5_9HYPO</name>
<dbReference type="InterPro" id="IPR000467">
    <property type="entry name" value="G_patch_dom"/>
</dbReference>
<evidence type="ECO:0000256" key="8">
    <source>
        <dbReference type="ARBA" id="ARBA00023242"/>
    </source>
</evidence>
<feature type="compositionally biased region" description="Polar residues" evidence="9">
    <location>
        <begin position="1"/>
        <end position="12"/>
    </location>
</feature>
<accession>A0A9Q8QDQ5</accession>
<evidence type="ECO:0000259" key="10">
    <source>
        <dbReference type="PROSITE" id="PS50174"/>
    </source>
</evidence>
<feature type="region of interest" description="Disordered" evidence="9">
    <location>
        <begin position="251"/>
        <end position="283"/>
    </location>
</feature>
<protein>
    <recommendedName>
        <fullName evidence="4">Protein SQS1</fullName>
    </recommendedName>
</protein>
<proteinExistence type="inferred from homology"/>
<dbReference type="PROSITE" id="PS50174">
    <property type="entry name" value="G_PATCH"/>
    <property type="match status" value="1"/>
</dbReference>
<feature type="region of interest" description="Disordered" evidence="9">
    <location>
        <begin position="103"/>
        <end position="137"/>
    </location>
</feature>
<dbReference type="SMART" id="SM00393">
    <property type="entry name" value="R3H"/>
    <property type="match status" value="1"/>
</dbReference>
<feature type="region of interest" description="Disordered" evidence="9">
    <location>
        <begin position="390"/>
        <end position="423"/>
    </location>
</feature>
<dbReference type="GO" id="GO:0005737">
    <property type="term" value="C:cytoplasm"/>
    <property type="evidence" value="ECO:0007669"/>
    <property type="project" value="UniProtKB-SubCell"/>
</dbReference>
<feature type="region of interest" description="Disordered" evidence="9">
    <location>
        <begin position="303"/>
        <end position="359"/>
    </location>
</feature>
<dbReference type="InterPro" id="IPR034082">
    <property type="entry name" value="R3H_G-patch"/>
</dbReference>
<gene>
    <name evidence="12" type="primary">SQS1</name>
    <name evidence="12" type="ORF">JDV02_003675</name>
</gene>
<dbReference type="CDD" id="cd02646">
    <property type="entry name" value="R3H_G-patch"/>
    <property type="match status" value="1"/>
</dbReference>
<dbReference type="Pfam" id="PF01585">
    <property type="entry name" value="G-patch"/>
    <property type="match status" value="1"/>
</dbReference>
<dbReference type="PROSITE" id="PS51061">
    <property type="entry name" value="R3H"/>
    <property type="match status" value="1"/>
</dbReference>
<evidence type="ECO:0000313" key="12">
    <source>
        <dbReference type="EMBL" id="UNI17321.1"/>
    </source>
</evidence>
<feature type="domain" description="R3H" evidence="11">
    <location>
        <begin position="503"/>
        <end position="565"/>
    </location>
</feature>
<dbReference type="KEGG" id="ptkz:JDV02_003675"/>
<keyword evidence="7" id="KW-0508">mRNA splicing</keyword>
<dbReference type="Gene3D" id="3.30.1370.50">
    <property type="entry name" value="R3H-like domain"/>
    <property type="match status" value="1"/>
</dbReference>